<dbReference type="InterPro" id="IPR013201">
    <property type="entry name" value="Prot_inhib_I29"/>
</dbReference>
<evidence type="ECO:0000313" key="6">
    <source>
        <dbReference type="EMBL" id="CAK0745818.1"/>
    </source>
</evidence>
<dbReference type="PANTHER" id="PTHR12411">
    <property type="entry name" value="CYSTEINE PROTEASE FAMILY C1-RELATED"/>
    <property type="match status" value="1"/>
</dbReference>
<keyword evidence="7" id="KW-1185">Reference proteome</keyword>
<dbReference type="PROSITE" id="PS00640">
    <property type="entry name" value="THIOL_PROTEASE_ASN"/>
    <property type="match status" value="1"/>
</dbReference>
<evidence type="ECO:0000256" key="2">
    <source>
        <dbReference type="ARBA" id="ARBA00023157"/>
    </source>
</evidence>
<keyword evidence="3" id="KW-0732">Signal</keyword>
<feature type="domain" description="Peptidase C1A papain C-terminal" evidence="4">
    <location>
        <begin position="380"/>
        <end position="603"/>
    </location>
</feature>
<comment type="similarity">
    <text evidence="1">Belongs to the peptidase C1 family.</text>
</comment>
<dbReference type="InterPro" id="IPR000668">
    <property type="entry name" value="Peptidase_C1A_C"/>
</dbReference>
<evidence type="ECO:0000259" key="4">
    <source>
        <dbReference type="SMART" id="SM00645"/>
    </source>
</evidence>
<dbReference type="Proteomes" id="UP001314263">
    <property type="component" value="Unassembled WGS sequence"/>
</dbReference>
<dbReference type="EMBL" id="CAUYUE010000002">
    <property type="protein sequence ID" value="CAK0745818.1"/>
    <property type="molecule type" value="Genomic_DNA"/>
</dbReference>
<sequence length="608" mass="68669">MISAHLMRAWCVFSLLLVLLGGAANAASLALPSHPTLTATPPRPSWPGQYQVSWEFSVPYVTSLQSTPLKYKYKAWQDTVHGRQKFTRDGVETNIEILGERGEESFQYQIYPRINKLACTTDSIGGGAGPTAQAQRRLLQSNAAAKLGLILPDLTEERWLYNGTAALEAGRHKGRSAHTWVWKLRNKSDYGEYDNTYTFYIDEDGAPLRLNMWGFNLYTEGHFDLYIADYYDYKEGAIDDSEFDVPNICPEKPELGSAGRFQKHVGGLARMRSLLPNAHYGDEEYDAFAVRHGRRHRNPEEYRARVQLFRDNQQSIAGMNARGAPHQVEANKFADWTQEEFEALMLPNRNSRAQHPTFQSMQQSGASVRLHMPALNKTMLPSTVDWRGTPADSPVKDQAACGSCWAFGSTASMETAYFTKTGNALLLSEQNLIDCAWDYGNTGCLGGFQSLAFNYMHDVLEIASEESYPYEGVTNYCKKDWGQTVKFKKFTQVWVNATKTLTQEEAVMEAIFTRGPMTVSVNAEPEDWRFYKSGVYVNKACSPKLKKLDHAVIVSGYGQTDEGEKYWIVKNTWSPYWGEKGYIRISRDPQYDCGIATQAIYTDIELSE</sequence>
<dbReference type="PRINTS" id="PR00705">
    <property type="entry name" value="PAPAIN"/>
</dbReference>
<organism evidence="6 7">
    <name type="scientific">Coccomyxa viridis</name>
    <dbReference type="NCBI Taxonomy" id="1274662"/>
    <lineage>
        <taxon>Eukaryota</taxon>
        <taxon>Viridiplantae</taxon>
        <taxon>Chlorophyta</taxon>
        <taxon>core chlorophytes</taxon>
        <taxon>Trebouxiophyceae</taxon>
        <taxon>Trebouxiophyceae incertae sedis</taxon>
        <taxon>Coccomyxaceae</taxon>
        <taxon>Coccomyxa</taxon>
    </lineage>
</organism>
<dbReference type="GO" id="GO:0008234">
    <property type="term" value="F:cysteine-type peptidase activity"/>
    <property type="evidence" value="ECO:0007669"/>
    <property type="project" value="InterPro"/>
</dbReference>
<evidence type="ECO:0000256" key="3">
    <source>
        <dbReference type="SAM" id="SignalP"/>
    </source>
</evidence>
<dbReference type="Gene3D" id="3.90.70.10">
    <property type="entry name" value="Cysteine proteinases"/>
    <property type="match status" value="1"/>
</dbReference>
<feature type="signal peptide" evidence="3">
    <location>
        <begin position="1"/>
        <end position="26"/>
    </location>
</feature>
<protein>
    <submittedName>
        <fullName evidence="6">Uncharacterized protein</fullName>
    </submittedName>
</protein>
<comment type="caution">
    <text evidence="6">The sequence shown here is derived from an EMBL/GenBank/DDBJ whole genome shotgun (WGS) entry which is preliminary data.</text>
</comment>
<dbReference type="GO" id="GO:0006508">
    <property type="term" value="P:proteolysis"/>
    <property type="evidence" value="ECO:0007669"/>
    <property type="project" value="InterPro"/>
</dbReference>
<evidence type="ECO:0000259" key="5">
    <source>
        <dbReference type="SMART" id="SM00848"/>
    </source>
</evidence>
<dbReference type="InterPro" id="IPR000169">
    <property type="entry name" value="Pept_cys_AS"/>
</dbReference>
<dbReference type="AlphaFoldDB" id="A0AAV1HVF9"/>
<reference evidence="6 7" key="1">
    <citation type="submission" date="2023-10" db="EMBL/GenBank/DDBJ databases">
        <authorList>
            <person name="Maclean D."/>
            <person name="Macfadyen A."/>
        </authorList>
    </citation>
    <scope>NUCLEOTIDE SEQUENCE [LARGE SCALE GENOMIC DNA]</scope>
</reference>
<dbReference type="InterPro" id="IPR038765">
    <property type="entry name" value="Papain-like_cys_pep_sf"/>
</dbReference>
<dbReference type="Pfam" id="PF00112">
    <property type="entry name" value="Peptidase_C1"/>
    <property type="match status" value="1"/>
</dbReference>
<dbReference type="FunFam" id="3.90.70.10:FF:000332">
    <property type="entry name" value="Cathepsin L1"/>
    <property type="match status" value="1"/>
</dbReference>
<feature type="domain" description="Cathepsin propeptide inhibitor" evidence="5">
    <location>
        <begin position="285"/>
        <end position="341"/>
    </location>
</feature>
<accession>A0AAV1HVF9</accession>
<dbReference type="SMART" id="SM00848">
    <property type="entry name" value="Inhibitor_I29"/>
    <property type="match status" value="1"/>
</dbReference>
<dbReference type="SUPFAM" id="SSF54001">
    <property type="entry name" value="Cysteine proteinases"/>
    <property type="match status" value="1"/>
</dbReference>
<dbReference type="InterPro" id="IPR013128">
    <property type="entry name" value="Peptidase_C1A"/>
</dbReference>
<evidence type="ECO:0000313" key="7">
    <source>
        <dbReference type="Proteomes" id="UP001314263"/>
    </source>
</evidence>
<proteinExistence type="inferred from homology"/>
<evidence type="ECO:0000256" key="1">
    <source>
        <dbReference type="ARBA" id="ARBA00008455"/>
    </source>
</evidence>
<name>A0AAV1HVF9_9CHLO</name>
<dbReference type="PROSITE" id="PS00139">
    <property type="entry name" value="THIOL_PROTEASE_CYS"/>
    <property type="match status" value="1"/>
</dbReference>
<feature type="chain" id="PRO_5043393253" evidence="3">
    <location>
        <begin position="27"/>
        <end position="608"/>
    </location>
</feature>
<gene>
    <name evidence="6" type="ORF">CVIRNUC_001647</name>
</gene>
<dbReference type="CDD" id="cd02248">
    <property type="entry name" value="Peptidase_C1A"/>
    <property type="match status" value="1"/>
</dbReference>
<dbReference type="SMART" id="SM00645">
    <property type="entry name" value="Pept_C1"/>
    <property type="match status" value="1"/>
</dbReference>
<keyword evidence="2" id="KW-1015">Disulfide bond</keyword>
<dbReference type="InterPro" id="IPR025661">
    <property type="entry name" value="Pept_asp_AS"/>
</dbReference>
<dbReference type="InterPro" id="IPR039417">
    <property type="entry name" value="Peptidase_C1A_papain-like"/>
</dbReference>
<dbReference type="Pfam" id="PF08246">
    <property type="entry name" value="Inhibitor_I29"/>
    <property type="match status" value="1"/>
</dbReference>